<name>A0A5A7MJE9_COMTE</name>
<dbReference type="EMBL" id="BKBW01000019">
    <property type="protein sequence ID" value="GEQ77856.1"/>
    <property type="molecule type" value="Genomic_DNA"/>
</dbReference>
<organism evidence="1 2">
    <name type="scientific">Comamonas testosteroni</name>
    <name type="common">Pseudomonas testosteroni</name>
    <dbReference type="NCBI Taxonomy" id="285"/>
    <lineage>
        <taxon>Bacteria</taxon>
        <taxon>Pseudomonadati</taxon>
        <taxon>Pseudomonadota</taxon>
        <taxon>Betaproteobacteria</taxon>
        <taxon>Burkholderiales</taxon>
        <taxon>Comamonadaceae</taxon>
        <taxon>Comamonas</taxon>
    </lineage>
</organism>
<dbReference type="Proteomes" id="UP000323105">
    <property type="component" value="Unassembled WGS sequence"/>
</dbReference>
<protein>
    <submittedName>
        <fullName evidence="1">Uncharacterized protein</fullName>
    </submittedName>
</protein>
<reference evidence="1 2" key="1">
    <citation type="journal article" date="2019" name="Microbiol. Resour. Announc.">
        <title>Draft Genome Sequence of Comamonas testosteroni TA441, a Bacterium That Has a Cryptic Phenol Degradation Gene Cluster.</title>
        <authorList>
            <person name="Arai H."/>
            <person name="Ishii M."/>
        </authorList>
    </citation>
    <scope>NUCLEOTIDE SEQUENCE [LARGE SCALE GENOMIC DNA]</scope>
    <source>
        <strain evidence="1 2">TA441</strain>
    </source>
</reference>
<dbReference type="AlphaFoldDB" id="A0A5A7MJE9"/>
<gene>
    <name evidence="1" type="ORF">CTTA_4861</name>
</gene>
<accession>A0A5A7MJE9</accession>
<comment type="caution">
    <text evidence="1">The sequence shown here is derived from an EMBL/GenBank/DDBJ whole genome shotgun (WGS) entry which is preliminary data.</text>
</comment>
<sequence length="68" mass="7431">MPVGSTDQDNQWDTLGIYNDVPFGAEFASVCGVRARFVAPQGLGTAEPSILARLQSIWSCTRRRTNMA</sequence>
<proteinExistence type="predicted"/>
<evidence type="ECO:0000313" key="2">
    <source>
        <dbReference type="Proteomes" id="UP000323105"/>
    </source>
</evidence>
<evidence type="ECO:0000313" key="1">
    <source>
        <dbReference type="EMBL" id="GEQ77856.1"/>
    </source>
</evidence>